<keyword evidence="4" id="KW-1185">Reference proteome</keyword>
<dbReference type="OrthoDB" id="408631at2759"/>
<dbReference type="Gene3D" id="3.40.50.1820">
    <property type="entry name" value="alpha/beta hydrolase"/>
    <property type="match status" value="1"/>
</dbReference>
<evidence type="ECO:0000259" key="2">
    <source>
        <dbReference type="Pfam" id="PF07859"/>
    </source>
</evidence>
<dbReference type="PANTHER" id="PTHR48081:SF8">
    <property type="entry name" value="ALPHA_BETA HYDROLASE FOLD-3 DOMAIN-CONTAINING PROTEIN-RELATED"/>
    <property type="match status" value="1"/>
</dbReference>
<dbReference type="InterPro" id="IPR050300">
    <property type="entry name" value="GDXG_lipolytic_enzyme"/>
</dbReference>
<gene>
    <name evidence="3" type="ORF">WOLCODRAFT_155577</name>
</gene>
<dbReference type="PANTHER" id="PTHR48081">
    <property type="entry name" value="AB HYDROLASE SUPERFAMILY PROTEIN C4A8.06C"/>
    <property type="match status" value="1"/>
</dbReference>
<dbReference type="Proteomes" id="UP000218811">
    <property type="component" value="Unassembled WGS sequence"/>
</dbReference>
<dbReference type="STRING" id="742152.A0A2H3IYW7"/>
<name>A0A2H3IYW7_WOLCO</name>
<sequence length="187" mass="20736">MYVKFDLRAPSQEEQELAEVEEELDGLQSAGSIEDRVQPECTKLLPLPTLGSGGNLAEVVALKAVLAEPPVPLVLQLLFVPVIDNTATTSGEKYKSWTENANTVALPPESMLWFRDNYLPNHEDCSPIFAPDEAFKKAPKTWLTVMELDILRDEALAYGEKLQKAGVEVDVKYYKGIPHPTHIMDGV</sequence>
<dbReference type="OMA" id="WTENANT"/>
<dbReference type="SUPFAM" id="SSF53474">
    <property type="entry name" value="alpha/beta-Hydrolases"/>
    <property type="match status" value="1"/>
</dbReference>
<organism evidence="3 4">
    <name type="scientific">Wolfiporia cocos (strain MD-104)</name>
    <name type="common">Brown rot fungus</name>
    <dbReference type="NCBI Taxonomy" id="742152"/>
    <lineage>
        <taxon>Eukaryota</taxon>
        <taxon>Fungi</taxon>
        <taxon>Dikarya</taxon>
        <taxon>Basidiomycota</taxon>
        <taxon>Agaricomycotina</taxon>
        <taxon>Agaricomycetes</taxon>
        <taxon>Polyporales</taxon>
        <taxon>Phaeolaceae</taxon>
        <taxon>Wolfiporia</taxon>
    </lineage>
</organism>
<dbReference type="InterPro" id="IPR029058">
    <property type="entry name" value="AB_hydrolase_fold"/>
</dbReference>
<evidence type="ECO:0000313" key="4">
    <source>
        <dbReference type="Proteomes" id="UP000218811"/>
    </source>
</evidence>
<dbReference type="Pfam" id="PF07859">
    <property type="entry name" value="Abhydrolase_3"/>
    <property type="match status" value="1"/>
</dbReference>
<reference evidence="3 4" key="1">
    <citation type="journal article" date="2012" name="Science">
        <title>The Paleozoic origin of enzymatic lignin decomposition reconstructed from 31 fungal genomes.</title>
        <authorList>
            <person name="Floudas D."/>
            <person name="Binder M."/>
            <person name="Riley R."/>
            <person name="Barry K."/>
            <person name="Blanchette R.A."/>
            <person name="Henrissat B."/>
            <person name="Martinez A.T."/>
            <person name="Otillar R."/>
            <person name="Spatafora J.W."/>
            <person name="Yadav J.S."/>
            <person name="Aerts A."/>
            <person name="Benoit I."/>
            <person name="Boyd A."/>
            <person name="Carlson A."/>
            <person name="Copeland A."/>
            <person name="Coutinho P.M."/>
            <person name="de Vries R.P."/>
            <person name="Ferreira P."/>
            <person name="Findley K."/>
            <person name="Foster B."/>
            <person name="Gaskell J."/>
            <person name="Glotzer D."/>
            <person name="Gorecki P."/>
            <person name="Heitman J."/>
            <person name="Hesse C."/>
            <person name="Hori C."/>
            <person name="Igarashi K."/>
            <person name="Jurgens J.A."/>
            <person name="Kallen N."/>
            <person name="Kersten P."/>
            <person name="Kohler A."/>
            <person name="Kuees U."/>
            <person name="Kumar T.K.A."/>
            <person name="Kuo A."/>
            <person name="LaButti K."/>
            <person name="Larrondo L.F."/>
            <person name="Lindquist E."/>
            <person name="Ling A."/>
            <person name="Lombard V."/>
            <person name="Lucas S."/>
            <person name="Lundell T."/>
            <person name="Martin R."/>
            <person name="McLaughlin D.J."/>
            <person name="Morgenstern I."/>
            <person name="Morin E."/>
            <person name="Murat C."/>
            <person name="Nagy L.G."/>
            <person name="Nolan M."/>
            <person name="Ohm R.A."/>
            <person name="Patyshakuliyeva A."/>
            <person name="Rokas A."/>
            <person name="Ruiz-Duenas F.J."/>
            <person name="Sabat G."/>
            <person name="Salamov A."/>
            <person name="Samejima M."/>
            <person name="Schmutz J."/>
            <person name="Slot J.C."/>
            <person name="St John F."/>
            <person name="Stenlid J."/>
            <person name="Sun H."/>
            <person name="Sun S."/>
            <person name="Syed K."/>
            <person name="Tsang A."/>
            <person name="Wiebenga A."/>
            <person name="Young D."/>
            <person name="Pisabarro A."/>
            <person name="Eastwood D.C."/>
            <person name="Martin F."/>
            <person name="Cullen D."/>
            <person name="Grigoriev I.V."/>
            <person name="Hibbett D.S."/>
        </authorList>
    </citation>
    <scope>NUCLEOTIDE SEQUENCE [LARGE SCALE GENOMIC DNA]</scope>
    <source>
        <strain evidence="3 4">MD-104</strain>
    </source>
</reference>
<accession>A0A2H3IYW7</accession>
<keyword evidence="1" id="KW-0378">Hydrolase</keyword>
<evidence type="ECO:0000256" key="1">
    <source>
        <dbReference type="ARBA" id="ARBA00022801"/>
    </source>
</evidence>
<dbReference type="GO" id="GO:0016787">
    <property type="term" value="F:hydrolase activity"/>
    <property type="evidence" value="ECO:0007669"/>
    <property type="project" value="UniProtKB-KW"/>
</dbReference>
<dbReference type="InterPro" id="IPR013094">
    <property type="entry name" value="AB_hydrolase_3"/>
</dbReference>
<evidence type="ECO:0000313" key="3">
    <source>
        <dbReference type="EMBL" id="PCH34921.1"/>
    </source>
</evidence>
<feature type="domain" description="Alpha/beta hydrolase fold-3" evidence="2">
    <location>
        <begin position="52"/>
        <end position="182"/>
    </location>
</feature>
<proteinExistence type="predicted"/>
<dbReference type="EMBL" id="KB467832">
    <property type="protein sequence ID" value="PCH34921.1"/>
    <property type="molecule type" value="Genomic_DNA"/>
</dbReference>
<protein>
    <recommendedName>
        <fullName evidence="2">Alpha/beta hydrolase fold-3 domain-containing protein</fullName>
    </recommendedName>
</protein>
<dbReference type="AlphaFoldDB" id="A0A2H3IYW7"/>